<dbReference type="PANTHER" id="PTHR10889:SF3">
    <property type="entry name" value="DEOXYRIBOSE-PHOSPHATE ALDOLASE"/>
    <property type="match status" value="1"/>
</dbReference>
<proteinExistence type="inferred from homology"/>
<evidence type="ECO:0000256" key="3">
    <source>
        <dbReference type="ARBA" id="ARBA00012515"/>
    </source>
</evidence>
<dbReference type="InParanoid" id="G9ERV9"/>
<dbReference type="HOGENOM" id="CLU_053595_3_1_6"/>
<evidence type="ECO:0000313" key="8">
    <source>
        <dbReference type="EMBL" id="EHL29994.1"/>
    </source>
</evidence>
<evidence type="ECO:0000256" key="5">
    <source>
        <dbReference type="ARBA" id="ARBA00023270"/>
    </source>
</evidence>
<dbReference type="GO" id="GO:0009264">
    <property type="term" value="P:deoxyribonucleotide catabolic process"/>
    <property type="evidence" value="ECO:0007669"/>
    <property type="project" value="UniProtKB-UniRule"/>
</dbReference>
<keyword evidence="4" id="KW-0456">Lyase</keyword>
<dbReference type="Pfam" id="PF01791">
    <property type="entry name" value="DeoC"/>
    <property type="match status" value="1"/>
</dbReference>
<dbReference type="PANTHER" id="PTHR10889">
    <property type="entry name" value="DEOXYRIBOSE-PHOSPHATE ALDOLASE"/>
    <property type="match status" value="1"/>
</dbReference>
<dbReference type="eggNOG" id="COG0274">
    <property type="taxonomic scope" value="Bacteria"/>
</dbReference>
<dbReference type="STRING" id="658187.LDG_8027"/>
<dbReference type="SUPFAM" id="SSF51569">
    <property type="entry name" value="Aldolase"/>
    <property type="match status" value="1"/>
</dbReference>
<dbReference type="NCBIfam" id="TIGR00126">
    <property type="entry name" value="deoC"/>
    <property type="match status" value="1"/>
</dbReference>
<dbReference type="GO" id="GO:0016052">
    <property type="term" value="P:carbohydrate catabolic process"/>
    <property type="evidence" value="ECO:0007669"/>
    <property type="project" value="TreeGrafter"/>
</dbReference>
<evidence type="ECO:0000256" key="6">
    <source>
        <dbReference type="ARBA" id="ARBA00048791"/>
    </source>
</evidence>
<dbReference type="AlphaFoldDB" id="G9ERV9"/>
<dbReference type="EC" id="4.1.2.4" evidence="3 7"/>
<comment type="catalytic activity">
    <reaction evidence="6">
        <text>2-deoxy-D-ribose 5-phosphate = D-glyceraldehyde 3-phosphate + acetaldehyde</text>
        <dbReference type="Rhea" id="RHEA:12821"/>
        <dbReference type="ChEBI" id="CHEBI:15343"/>
        <dbReference type="ChEBI" id="CHEBI:59776"/>
        <dbReference type="ChEBI" id="CHEBI:62877"/>
        <dbReference type="EC" id="4.1.2.4"/>
    </reaction>
</comment>
<keyword evidence="9" id="KW-1185">Reference proteome</keyword>
<dbReference type="FunCoup" id="G9ERV9">
    <property type="interactions" value="405"/>
</dbReference>
<dbReference type="InterPro" id="IPR013785">
    <property type="entry name" value="Aldolase_TIM"/>
</dbReference>
<evidence type="ECO:0000313" key="9">
    <source>
        <dbReference type="Proteomes" id="UP000002770"/>
    </source>
</evidence>
<evidence type="ECO:0000256" key="2">
    <source>
        <dbReference type="ARBA" id="ARBA00009473"/>
    </source>
</evidence>
<evidence type="ECO:0000256" key="1">
    <source>
        <dbReference type="ARBA" id="ARBA00004816"/>
    </source>
</evidence>
<dbReference type="Proteomes" id="UP000002770">
    <property type="component" value="Unassembled WGS sequence"/>
</dbReference>
<dbReference type="InterPro" id="IPR002915">
    <property type="entry name" value="DeoC/FbaB/LacD_aldolase"/>
</dbReference>
<comment type="similarity">
    <text evidence="2">Belongs to the DeoC/FbaB aldolase family. DeoC type 2 subfamily.</text>
</comment>
<dbReference type="GO" id="GO:0004139">
    <property type="term" value="F:deoxyribose-phosphate aldolase activity"/>
    <property type="evidence" value="ECO:0007669"/>
    <property type="project" value="UniProtKB-UniRule"/>
</dbReference>
<accession>G9ERV9</accession>
<dbReference type="GO" id="GO:0005737">
    <property type="term" value="C:cytoplasm"/>
    <property type="evidence" value="ECO:0007669"/>
    <property type="project" value="InterPro"/>
</dbReference>
<keyword evidence="5" id="KW-0704">Schiff base</keyword>
<protein>
    <recommendedName>
        <fullName evidence="3 7">Deoxyribose-phosphate aldolase</fullName>
        <ecNumber evidence="3 7">4.1.2.4</ecNumber>
    </recommendedName>
</protein>
<dbReference type="InterPro" id="IPR011343">
    <property type="entry name" value="DeoC"/>
</dbReference>
<evidence type="ECO:0000256" key="4">
    <source>
        <dbReference type="ARBA" id="ARBA00023239"/>
    </source>
</evidence>
<dbReference type="PIRSF" id="PIRSF001357">
    <property type="entry name" value="DeoC"/>
    <property type="match status" value="1"/>
</dbReference>
<organism evidence="8 9">
    <name type="scientific">Legionella drancourtii LLAP12</name>
    <dbReference type="NCBI Taxonomy" id="658187"/>
    <lineage>
        <taxon>Bacteria</taxon>
        <taxon>Pseudomonadati</taxon>
        <taxon>Pseudomonadota</taxon>
        <taxon>Gammaproteobacteria</taxon>
        <taxon>Legionellales</taxon>
        <taxon>Legionellaceae</taxon>
        <taxon>Legionella</taxon>
    </lineage>
</organism>
<sequence>MDEEASLTSLSQLNKDARCNNVAAICVYSKHLSEFHQLKAIQLATVINFPHGNEDLTTSCDVIEKALTLGATEIDYVLPYQLYLDGKKDAALQQCQTIIKLCKHHNLTSKIILETGAFPALELIYDASKDLIESGCDFLKTSTGKIAQGASLPAVFTMLSAIKDTNVPCGIKVSGGVKTPTQAFNYATLAEFMMDKTIDKSWFRIGASSLLGELI</sequence>
<comment type="pathway">
    <text evidence="1">Carbohydrate degradation; 2-deoxy-D-ribose 1-phosphate degradation; D-glyceraldehyde 3-phosphate and acetaldehyde from 2-deoxy-alpha-D-ribose 1-phosphate: step 2/2.</text>
</comment>
<dbReference type="SMART" id="SM01133">
    <property type="entry name" value="DeoC"/>
    <property type="match status" value="1"/>
</dbReference>
<gene>
    <name evidence="8" type="ORF">LDG_8027</name>
</gene>
<dbReference type="Gene3D" id="3.20.20.70">
    <property type="entry name" value="Aldolase class I"/>
    <property type="match status" value="1"/>
</dbReference>
<reference evidence="8 9" key="1">
    <citation type="journal article" date="2011" name="BMC Genomics">
        <title>Insight into cross-talk between intra-amoebal pathogens.</title>
        <authorList>
            <person name="Gimenez G."/>
            <person name="Bertelli C."/>
            <person name="Moliner C."/>
            <person name="Robert C."/>
            <person name="Raoult D."/>
            <person name="Fournier P.E."/>
            <person name="Greub G."/>
        </authorList>
    </citation>
    <scope>NUCLEOTIDE SEQUENCE [LARGE SCALE GENOMIC DNA]</scope>
    <source>
        <strain evidence="8 9">LLAP12</strain>
    </source>
</reference>
<dbReference type="EMBL" id="JH413841">
    <property type="protein sequence ID" value="EHL29994.1"/>
    <property type="molecule type" value="Genomic_DNA"/>
</dbReference>
<name>G9ERV9_9GAMM</name>
<evidence type="ECO:0000256" key="7">
    <source>
        <dbReference type="NCBIfam" id="TIGR00126"/>
    </source>
</evidence>